<keyword evidence="2 6" id="KW-0808">Transferase</keyword>
<evidence type="ECO:0000256" key="3">
    <source>
        <dbReference type="ARBA" id="ARBA00043995"/>
    </source>
</evidence>
<dbReference type="InterPro" id="IPR011910">
    <property type="entry name" value="RfaF"/>
</dbReference>
<dbReference type="AlphaFoldDB" id="A0LF75"/>
<evidence type="ECO:0000256" key="1">
    <source>
        <dbReference type="ARBA" id="ARBA00022676"/>
    </source>
</evidence>
<dbReference type="HOGENOM" id="CLU_038371_0_0_7"/>
<dbReference type="FunFam" id="3.40.50.2000:FF:000023">
    <property type="entry name" value="ADP-heptose--LPS heptosyltransferase II"/>
    <property type="match status" value="1"/>
</dbReference>
<dbReference type="Pfam" id="PF01075">
    <property type="entry name" value="Glyco_transf_9"/>
    <property type="match status" value="1"/>
</dbReference>
<dbReference type="EC" id="2.4.99.24" evidence="4"/>
<evidence type="ECO:0000313" key="6">
    <source>
        <dbReference type="EMBL" id="ABK16077.1"/>
    </source>
</evidence>
<dbReference type="PANTHER" id="PTHR30160:SF7">
    <property type="entry name" value="ADP-HEPTOSE--LPS HEPTOSYLTRANSFERASE 2"/>
    <property type="match status" value="1"/>
</dbReference>
<accession>A0LF75</accession>
<dbReference type="NCBIfam" id="TIGR02195">
    <property type="entry name" value="heptsyl_trn_II"/>
    <property type="match status" value="1"/>
</dbReference>
<dbReference type="CAZy" id="GT9">
    <property type="family name" value="Glycosyltransferase Family 9"/>
</dbReference>
<dbReference type="GO" id="GO:0005829">
    <property type="term" value="C:cytosol"/>
    <property type="evidence" value="ECO:0007669"/>
    <property type="project" value="TreeGrafter"/>
</dbReference>
<proteinExistence type="inferred from homology"/>
<dbReference type="FunCoup" id="A0LF75">
    <property type="interactions" value="189"/>
</dbReference>
<dbReference type="OrthoDB" id="9797795at2"/>
<evidence type="ECO:0000256" key="4">
    <source>
        <dbReference type="ARBA" id="ARBA00044042"/>
    </source>
</evidence>
<dbReference type="CDD" id="cd03789">
    <property type="entry name" value="GT9_LPS_heptosyltransferase"/>
    <property type="match status" value="1"/>
</dbReference>
<comment type="catalytic activity">
    <reaction evidence="5">
        <text>an L-alpha-D-Hep-(1-&gt;5)-[alpha-Kdo-(2-&gt;4)]-alpha-Kdo-(2-&gt;6)-lipid A + ADP-L-glycero-beta-D-manno-heptose = an L-alpha-D-Hep-(1-&gt;3)-L-alpha-D-Hep-(1-&gt;5)-[alpha-Kdo-(2-&gt;4)]-alpha-Kdo-(2-&gt;6)-lipid A + ADP + H(+)</text>
        <dbReference type="Rhea" id="RHEA:74071"/>
        <dbReference type="ChEBI" id="CHEBI:15378"/>
        <dbReference type="ChEBI" id="CHEBI:61506"/>
        <dbReference type="ChEBI" id="CHEBI:193068"/>
        <dbReference type="ChEBI" id="CHEBI:193069"/>
        <dbReference type="ChEBI" id="CHEBI:456216"/>
        <dbReference type="EC" id="2.4.99.24"/>
    </reaction>
</comment>
<dbReference type="STRING" id="335543.Sfum_0377"/>
<evidence type="ECO:0000256" key="2">
    <source>
        <dbReference type="ARBA" id="ARBA00022679"/>
    </source>
</evidence>
<dbReference type="InParanoid" id="A0LF75"/>
<gene>
    <name evidence="6" type="ordered locus">Sfum_0377</name>
</gene>
<evidence type="ECO:0000313" key="7">
    <source>
        <dbReference type="Proteomes" id="UP000001784"/>
    </source>
</evidence>
<dbReference type="Gene3D" id="3.40.50.2000">
    <property type="entry name" value="Glycogen Phosphorylase B"/>
    <property type="match status" value="2"/>
</dbReference>
<dbReference type="PANTHER" id="PTHR30160">
    <property type="entry name" value="TETRAACYLDISACCHARIDE 4'-KINASE-RELATED"/>
    <property type="match status" value="1"/>
</dbReference>
<dbReference type="eggNOG" id="COG0859">
    <property type="taxonomic scope" value="Bacteria"/>
</dbReference>
<dbReference type="Proteomes" id="UP000001784">
    <property type="component" value="Chromosome"/>
</dbReference>
<dbReference type="KEGG" id="sfu:Sfum_0377"/>
<evidence type="ECO:0000256" key="5">
    <source>
        <dbReference type="ARBA" id="ARBA00047503"/>
    </source>
</evidence>
<reference evidence="6 7" key="1">
    <citation type="submission" date="2006-10" db="EMBL/GenBank/DDBJ databases">
        <title>Complete sequence of Syntrophobacter fumaroxidans MPOB.</title>
        <authorList>
            <consortium name="US DOE Joint Genome Institute"/>
            <person name="Copeland A."/>
            <person name="Lucas S."/>
            <person name="Lapidus A."/>
            <person name="Barry K."/>
            <person name="Detter J.C."/>
            <person name="Glavina del Rio T."/>
            <person name="Hammon N."/>
            <person name="Israni S."/>
            <person name="Pitluck S."/>
            <person name="Goltsman E.G."/>
            <person name="Martinez M."/>
            <person name="Schmutz J."/>
            <person name="Larimer F."/>
            <person name="Land M."/>
            <person name="Hauser L."/>
            <person name="Kyrpides N."/>
            <person name="Kim E."/>
            <person name="Boone D.R."/>
            <person name="Brockman F."/>
            <person name="Culley D."/>
            <person name="Ferry J."/>
            <person name="Gunsalus R."/>
            <person name="McInerney M.J."/>
            <person name="Morrison M."/>
            <person name="Plugge C."/>
            <person name="Rohlin L."/>
            <person name="Scholten J."/>
            <person name="Sieber J."/>
            <person name="Stams A.J.M."/>
            <person name="Worm P."/>
            <person name="Henstra A.M."/>
            <person name="Richardson P."/>
        </authorList>
    </citation>
    <scope>NUCLEOTIDE SEQUENCE [LARGE SCALE GENOMIC DNA]</scope>
    <source>
        <strain evidence="7">DSM 10017 / MPOB</strain>
    </source>
</reference>
<name>A0LF75_SYNFM</name>
<comment type="similarity">
    <text evidence="3">Belongs to the glycosyltransferase 9 family.</text>
</comment>
<dbReference type="GO" id="GO:0009244">
    <property type="term" value="P:lipopolysaccharide core region biosynthetic process"/>
    <property type="evidence" value="ECO:0007669"/>
    <property type="project" value="TreeGrafter"/>
</dbReference>
<keyword evidence="7" id="KW-1185">Reference proteome</keyword>
<dbReference type="GO" id="GO:0008713">
    <property type="term" value="F:ADP-heptose-lipopolysaccharide heptosyltransferase activity"/>
    <property type="evidence" value="ECO:0007669"/>
    <property type="project" value="UniProtKB-EC"/>
</dbReference>
<dbReference type="InterPro" id="IPR051199">
    <property type="entry name" value="LPS_LOS_Heptosyltrfase"/>
</dbReference>
<keyword evidence="1" id="KW-0328">Glycosyltransferase</keyword>
<organism evidence="6 7">
    <name type="scientific">Syntrophobacter fumaroxidans (strain DSM 10017 / MPOB)</name>
    <dbReference type="NCBI Taxonomy" id="335543"/>
    <lineage>
        <taxon>Bacteria</taxon>
        <taxon>Pseudomonadati</taxon>
        <taxon>Thermodesulfobacteriota</taxon>
        <taxon>Syntrophobacteria</taxon>
        <taxon>Syntrophobacterales</taxon>
        <taxon>Syntrophobacteraceae</taxon>
        <taxon>Syntrophobacter</taxon>
    </lineage>
</organism>
<protein>
    <recommendedName>
        <fullName evidence="4">lipopolysaccharide heptosyltransferase II</fullName>
        <ecNumber evidence="4">2.4.99.24</ecNumber>
    </recommendedName>
</protein>
<sequence>MTRSSEPLPDLRRIMIRSVNWIGDAIMTTPAMAAIRAACPDAEIAVVANPPVAELLAHHPACDRIILFDKKRECKGIGGFLRFCAELRDERFDAAFLFQNAFEAAIMAFAASIPIRVGYRTDGRRMFLSHGLSPSISRGLHHTLYYLRLVERFGMTGGDRRITLACTPEEMDRAGELVPHRRFAVINAGAAYGSAKRWFPERFAAVADAVFEEFGLHPVLIGGLGETQIGAEIVRAARTRVLDLTGTTTVRRMMALIARSALMITNDSGPMHVGAAFGVPLVALFGPTDPEATAPVSAAALVVRHSVECSPCRRRVCPTDHRCMHSITVDDVLEAARAVLRETKPPSASSPA</sequence>
<dbReference type="InterPro" id="IPR002201">
    <property type="entry name" value="Glyco_trans_9"/>
</dbReference>
<dbReference type="SUPFAM" id="SSF53756">
    <property type="entry name" value="UDP-Glycosyltransferase/glycogen phosphorylase"/>
    <property type="match status" value="1"/>
</dbReference>
<dbReference type="EMBL" id="CP000478">
    <property type="protein sequence ID" value="ABK16077.1"/>
    <property type="molecule type" value="Genomic_DNA"/>
</dbReference>